<proteinExistence type="predicted"/>
<evidence type="ECO:0000313" key="1">
    <source>
        <dbReference type="EMBL" id="KAF2234776.1"/>
    </source>
</evidence>
<dbReference type="OrthoDB" id="2549237at2759"/>
<reference evidence="1" key="1">
    <citation type="journal article" date="2020" name="Stud. Mycol.">
        <title>101 Dothideomycetes genomes: a test case for predicting lifestyles and emergence of pathogens.</title>
        <authorList>
            <person name="Haridas S."/>
            <person name="Albert R."/>
            <person name="Binder M."/>
            <person name="Bloem J."/>
            <person name="Labutti K."/>
            <person name="Salamov A."/>
            <person name="Andreopoulos B."/>
            <person name="Baker S."/>
            <person name="Barry K."/>
            <person name="Bills G."/>
            <person name="Bluhm B."/>
            <person name="Cannon C."/>
            <person name="Castanera R."/>
            <person name="Culley D."/>
            <person name="Daum C."/>
            <person name="Ezra D."/>
            <person name="Gonzalez J."/>
            <person name="Henrissat B."/>
            <person name="Kuo A."/>
            <person name="Liang C."/>
            <person name="Lipzen A."/>
            <person name="Lutzoni F."/>
            <person name="Magnuson J."/>
            <person name="Mondo S."/>
            <person name="Nolan M."/>
            <person name="Ohm R."/>
            <person name="Pangilinan J."/>
            <person name="Park H.-J."/>
            <person name="Ramirez L."/>
            <person name="Alfaro M."/>
            <person name="Sun H."/>
            <person name="Tritt A."/>
            <person name="Yoshinaga Y."/>
            <person name="Zwiers L.-H."/>
            <person name="Turgeon B."/>
            <person name="Goodwin S."/>
            <person name="Spatafora J."/>
            <person name="Crous P."/>
            <person name="Grigoriev I."/>
        </authorList>
    </citation>
    <scope>NUCLEOTIDE SEQUENCE</scope>
    <source>
        <strain evidence="1">Tuck. ex Michener</strain>
    </source>
</reference>
<name>A0A6A6H9J3_VIRVR</name>
<accession>A0A6A6H9J3</accession>
<protein>
    <submittedName>
        <fullName evidence="1">Uncharacterized protein</fullName>
    </submittedName>
</protein>
<dbReference type="EMBL" id="ML991796">
    <property type="protein sequence ID" value="KAF2234776.1"/>
    <property type="molecule type" value="Genomic_DNA"/>
</dbReference>
<evidence type="ECO:0000313" key="2">
    <source>
        <dbReference type="Proteomes" id="UP000800092"/>
    </source>
</evidence>
<gene>
    <name evidence="1" type="ORF">EV356DRAFT_514911</name>
</gene>
<keyword evidence="2" id="KW-1185">Reference proteome</keyword>
<sequence>MAIVNLDFSLFRSRKIKDIITYLNGLRQKNSDAAICQALLEAVDQEYLQPTVFSIFLPWAKSDEVIVLCIQQCLSRSVRKQGIKHFGIALIDSTKWVFAWRAIGGTRGLVDLFAKLSVAEVKALAAALGRCNRGQRGVQAREKAVEELLRALLPTHYPGSGLKCQDRRPIQAHYAQMIPACSAGFIDQLLNAKDQSNALYQHLPYTRLIKTHSELLRRRLTTSIFHGANRSDFTNQLFGAFAYSQPPRPASQGSGISESMAFALKVLQHRLDSNNAKDWPASISEVDIWSSLLHRSRKRKLSEAKIHSVFMLGLQLLEVKPGLKVKFRSTGIWSELMTRWTRAPEIYEDLLALALHLGLGGSQEAIGQEFMRALGYLKQKPKLRWQLLRLHCLHIPKIGVDIDTVEDFKLLSHQPWACDVFYQLNEDQAVRLLKGLYEVNPEYSFLQRPGRRSILSIEDIKSQRNFNAALLLTILRRKSEEMQRSVKSTVDELRKKAATAREQTDRAQFAKAAAAYAIASGNLDLYKETVTWQKRYIRDPLTVKAIFARDATMTTEGIELLSAIPQRLPDNVRLAEIAANVKKADEILMEFHGMMSLAKREPSFYQPDWNGVTSLFGAAINQRVDRAKEIQKQLQSSEADIYAAIWSGTLEMVEKVGVDFLREVHRPIRALLRTLPPTALAASTAAMLEAGNERRKKMDHQPEHDDLELLSYECLLHLSASDKPELAQKLILQTILDRPGASSWHRQFLSIKFMKSLPAKEAHEMLLAFAAAIGEKLEEQSYVKVGEVEPSKSIPPQSLVKVTTVKYLAQLLDNAEFISADAAIEVLLELFKAGTHRDIRLATLDSLLSLLDSLVSGQEDAWESNALVTKIMAALETIIPIAGSINERLPMRPEDWEEAKETGTLPEIADISSGLPPLLNAMLTAPHEQKYPAIRKLQPDFAARYLLPILRLSQTEHRKWIALFLAKHKADLAIDDLPLTPISTQLWDEVVARYASYIPKTVFEDFNRHIVMTITSPANLQTFNESLRKNVNLRNTPEVQHWLSVFGQEMDQYFGSSTQRIVSMIHHDMPHPSISNAITFDGLLDLEFERFVDIWDDFVRDLRPPSKTAYPLASVESIRSMYRKWRESGRVALEKVLSILARIRDRHEGEDIRRILPSTTKLQLWLLPYPRFSDTQRAGEEWKIFVKELENLHLDLLPENTLRWPQIAEDTYAISEFLDTDAERLRMASCIGEQALRPKHDAADPLSSALILVRVALVMKLIEDGKNGLKTSKGSLSEEARVIIQSLQEVMTGLQGSPNGFIRENTAAWKKEHKSLWNDLMRAKRTLVLAQ</sequence>
<dbReference type="Proteomes" id="UP000800092">
    <property type="component" value="Unassembled WGS sequence"/>
</dbReference>
<organism evidence="1 2">
    <name type="scientific">Viridothelium virens</name>
    <name type="common">Speckled blister lichen</name>
    <name type="synonym">Trypethelium virens</name>
    <dbReference type="NCBI Taxonomy" id="1048519"/>
    <lineage>
        <taxon>Eukaryota</taxon>
        <taxon>Fungi</taxon>
        <taxon>Dikarya</taxon>
        <taxon>Ascomycota</taxon>
        <taxon>Pezizomycotina</taxon>
        <taxon>Dothideomycetes</taxon>
        <taxon>Dothideomycetes incertae sedis</taxon>
        <taxon>Trypetheliales</taxon>
        <taxon>Trypetheliaceae</taxon>
        <taxon>Viridothelium</taxon>
    </lineage>
</organism>